<comment type="similarity">
    <text evidence="2">Belongs to the prokaryotic sulfate-binding protein family.</text>
</comment>
<evidence type="ECO:0000256" key="2">
    <source>
        <dbReference type="ARBA" id="ARBA00006099"/>
    </source>
</evidence>
<dbReference type="AlphaFoldDB" id="A0A2S6HKR4"/>
<dbReference type="InterPro" id="IPR034408">
    <property type="entry name" value="Sulphate/thiosulphate_BS"/>
</dbReference>
<dbReference type="GO" id="GO:0042597">
    <property type="term" value="C:periplasmic space"/>
    <property type="evidence" value="ECO:0007669"/>
    <property type="project" value="UniProtKB-SubCell"/>
</dbReference>
<dbReference type="Gene3D" id="3.40.190.10">
    <property type="entry name" value="Periplasmic binding protein-like II"/>
    <property type="match status" value="2"/>
</dbReference>
<dbReference type="EMBL" id="PTIZ01000001">
    <property type="protein sequence ID" value="PPK78092.1"/>
    <property type="molecule type" value="Genomic_DNA"/>
</dbReference>
<gene>
    <name evidence="6" type="ORF">B0F87_101474</name>
</gene>
<evidence type="ECO:0000313" key="6">
    <source>
        <dbReference type="EMBL" id="PPK78092.1"/>
    </source>
</evidence>
<keyword evidence="3" id="KW-0813">Transport</keyword>
<dbReference type="NCBIfam" id="TIGR00971">
    <property type="entry name" value="3a0106s03"/>
    <property type="match status" value="1"/>
</dbReference>
<dbReference type="CDD" id="cd01005">
    <property type="entry name" value="PBP2_CysP"/>
    <property type="match status" value="1"/>
</dbReference>
<dbReference type="RefSeq" id="WP_104427465.1">
    <property type="nucleotide sequence ID" value="NZ_PTIZ01000001.1"/>
</dbReference>
<dbReference type="PANTHER" id="PTHR30368">
    <property type="entry name" value="SULFATE-BINDING PROTEIN"/>
    <property type="match status" value="1"/>
</dbReference>
<evidence type="ECO:0000256" key="4">
    <source>
        <dbReference type="ARBA" id="ARBA00022729"/>
    </source>
</evidence>
<evidence type="ECO:0000256" key="5">
    <source>
        <dbReference type="ARBA" id="ARBA00022764"/>
    </source>
</evidence>
<accession>A0A2S6HKR4</accession>
<organism evidence="6 7">
    <name type="scientific">Methylobacter tundripaludum</name>
    <dbReference type="NCBI Taxonomy" id="173365"/>
    <lineage>
        <taxon>Bacteria</taxon>
        <taxon>Pseudomonadati</taxon>
        <taxon>Pseudomonadota</taxon>
        <taxon>Gammaproteobacteria</taxon>
        <taxon>Methylococcales</taxon>
        <taxon>Methylococcaceae</taxon>
        <taxon>Methylobacter</taxon>
    </lineage>
</organism>
<comment type="subcellular location">
    <subcellularLocation>
        <location evidence="1">Periplasm</location>
    </subcellularLocation>
</comment>
<dbReference type="PROSITE" id="PS00757">
    <property type="entry name" value="PROK_SULFATE_BIND_2"/>
    <property type="match status" value="1"/>
</dbReference>
<evidence type="ECO:0000256" key="3">
    <source>
        <dbReference type="ARBA" id="ARBA00022448"/>
    </source>
</evidence>
<dbReference type="SUPFAM" id="SSF53850">
    <property type="entry name" value="Periplasmic binding protein-like II"/>
    <property type="match status" value="1"/>
</dbReference>
<dbReference type="GO" id="GO:1901681">
    <property type="term" value="F:sulfur compound binding"/>
    <property type="evidence" value="ECO:0007669"/>
    <property type="project" value="InterPro"/>
</dbReference>
<evidence type="ECO:0000256" key="1">
    <source>
        <dbReference type="ARBA" id="ARBA00004418"/>
    </source>
</evidence>
<dbReference type="PANTHER" id="PTHR30368:SF2">
    <property type="entry name" value="SULFATE-BINDING PROTEIN"/>
    <property type="match status" value="1"/>
</dbReference>
<evidence type="ECO:0000313" key="7">
    <source>
        <dbReference type="Proteomes" id="UP000240010"/>
    </source>
</evidence>
<dbReference type="Pfam" id="PF13531">
    <property type="entry name" value="SBP_bac_11"/>
    <property type="match status" value="1"/>
</dbReference>
<dbReference type="GO" id="GO:0140104">
    <property type="term" value="F:molecular carrier activity"/>
    <property type="evidence" value="ECO:0007669"/>
    <property type="project" value="InterPro"/>
</dbReference>
<dbReference type="GO" id="GO:1902358">
    <property type="term" value="P:sulfate transmembrane transport"/>
    <property type="evidence" value="ECO:0007669"/>
    <property type="project" value="InterPro"/>
</dbReference>
<name>A0A2S6HKR4_9GAMM</name>
<dbReference type="NCBIfam" id="NF008022">
    <property type="entry name" value="PRK10752.1"/>
    <property type="match status" value="1"/>
</dbReference>
<sequence length="342" mass="38211">MLTHIFNARFIRHALYPLGLLALLLAFNVSAKEYTLLNVSYDVSRELYRDVNAAFADYWLKETGDKVTIQQSHDGSTKQAAAVIAGLEADMVTMNQQTDVDKLASKGLVSKDWRTRFPDNSAPYTSTTVFLVRKGNPKNIKDWDDLVKSDNVVILSNPKTSGNARYSYLAAWGYALRKLGSEEKAQEFVTQLFKHVPVLSTGGRAATNTFIQNNTGDVLLTFENEAFLIANDLGADKFDVVIPSTSIEADHPVAIIDPIVSKKGNEKVAEAYLNFLWTDAGQEIIAKHHYRPRNPEILARHADEFAKLELFSINDIIPEGWAAAQRIHFADGGLFDQIYKKE</sequence>
<dbReference type="Proteomes" id="UP000240010">
    <property type="component" value="Unassembled WGS sequence"/>
</dbReference>
<dbReference type="NCBIfam" id="NF008106">
    <property type="entry name" value="PRK10852.1"/>
    <property type="match status" value="1"/>
</dbReference>
<proteinExistence type="inferred from homology"/>
<keyword evidence="5" id="KW-0574">Periplasm</keyword>
<protein>
    <submittedName>
        <fullName evidence="6">Sulfate transport system substrate-binding protein</fullName>
    </submittedName>
</protein>
<comment type="caution">
    <text evidence="6">The sequence shown here is derived from an EMBL/GenBank/DDBJ whole genome shotgun (WGS) entry which is preliminary data.</text>
</comment>
<dbReference type="InterPro" id="IPR005669">
    <property type="entry name" value="Thiosulph/SO4-bd"/>
</dbReference>
<reference evidence="6 7" key="1">
    <citation type="submission" date="2018-02" db="EMBL/GenBank/DDBJ databases">
        <title>Subsurface microbial communities from deep shales in Ohio and West Virginia, USA.</title>
        <authorList>
            <person name="Wrighton K."/>
        </authorList>
    </citation>
    <scope>NUCLEOTIDE SEQUENCE [LARGE SCALE GENOMIC DNA]</scope>
    <source>
        <strain evidence="6 7">OWC-DMM</strain>
    </source>
</reference>
<keyword evidence="4" id="KW-0732">Signal</keyword>